<dbReference type="InterPro" id="IPR012910">
    <property type="entry name" value="Plug_dom"/>
</dbReference>
<dbReference type="RefSeq" id="WP_137263331.1">
    <property type="nucleotide sequence ID" value="NZ_SZQL01000017.1"/>
</dbReference>
<comment type="subcellular location">
    <subcellularLocation>
        <location evidence="1 8">Cell outer membrane</location>
        <topology evidence="1 8">Multi-pass membrane protein</topology>
    </subcellularLocation>
</comment>
<evidence type="ECO:0000256" key="3">
    <source>
        <dbReference type="ARBA" id="ARBA00022452"/>
    </source>
</evidence>
<dbReference type="InterPro" id="IPR023997">
    <property type="entry name" value="TonB-dep_OMP_SusC/RagA_CS"/>
</dbReference>
<proteinExistence type="inferred from homology"/>
<evidence type="ECO:0000256" key="4">
    <source>
        <dbReference type="ARBA" id="ARBA00022692"/>
    </source>
</evidence>
<evidence type="ECO:0000259" key="12">
    <source>
        <dbReference type="Pfam" id="PF07715"/>
    </source>
</evidence>
<dbReference type="SUPFAM" id="SSF49464">
    <property type="entry name" value="Carboxypeptidase regulatory domain-like"/>
    <property type="match status" value="1"/>
</dbReference>
<comment type="similarity">
    <text evidence="8 9">Belongs to the TonB-dependent receptor family.</text>
</comment>
<reference evidence="13 14" key="1">
    <citation type="submission" date="2019-05" db="EMBL/GenBank/DDBJ databases">
        <title>Panacibacter sp. strain 17mud1-8 Genome sequencing and assembly.</title>
        <authorList>
            <person name="Chhetri G."/>
        </authorList>
    </citation>
    <scope>NUCLEOTIDE SEQUENCE [LARGE SCALE GENOMIC DNA]</scope>
    <source>
        <strain evidence="13 14">17mud1-8</strain>
    </source>
</reference>
<dbReference type="InterPro" id="IPR000531">
    <property type="entry name" value="Beta-barrel_TonB"/>
</dbReference>
<dbReference type="SUPFAM" id="SSF56935">
    <property type="entry name" value="Porins"/>
    <property type="match status" value="1"/>
</dbReference>
<evidence type="ECO:0000313" key="14">
    <source>
        <dbReference type="Proteomes" id="UP000305848"/>
    </source>
</evidence>
<dbReference type="GO" id="GO:0009279">
    <property type="term" value="C:cell outer membrane"/>
    <property type="evidence" value="ECO:0007669"/>
    <property type="project" value="UniProtKB-SubCell"/>
</dbReference>
<dbReference type="FunFam" id="2.170.130.10:FF:000008">
    <property type="entry name" value="SusC/RagA family TonB-linked outer membrane protein"/>
    <property type="match status" value="1"/>
</dbReference>
<dbReference type="AlphaFoldDB" id="A0A4U3KWI8"/>
<dbReference type="Gene3D" id="2.40.170.20">
    <property type="entry name" value="TonB-dependent receptor, beta-barrel domain"/>
    <property type="match status" value="1"/>
</dbReference>
<evidence type="ECO:0000256" key="9">
    <source>
        <dbReference type="RuleBase" id="RU003357"/>
    </source>
</evidence>
<dbReference type="PROSITE" id="PS52016">
    <property type="entry name" value="TONB_DEPENDENT_REC_3"/>
    <property type="match status" value="1"/>
</dbReference>
<dbReference type="OrthoDB" id="9768177at2"/>
<dbReference type="Pfam" id="PF13715">
    <property type="entry name" value="CarbopepD_reg_2"/>
    <property type="match status" value="1"/>
</dbReference>
<dbReference type="Pfam" id="PF00593">
    <property type="entry name" value="TonB_dep_Rec_b-barrel"/>
    <property type="match status" value="1"/>
</dbReference>
<dbReference type="NCBIfam" id="TIGR04056">
    <property type="entry name" value="OMP_RagA_SusC"/>
    <property type="match status" value="1"/>
</dbReference>
<keyword evidence="4 8" id="KW-0812">Transmembrane</keyword>
<evidence type="ECO:0000256" key="6">
    <source>
        <dbReference type="ARBA" id="ARBA00023136"/>
    </source>
</evidence>
<dbReference type="InterPro" id="IPR023996">
    <property type="entry name" value="TonB-dep_OMP_SusC/RagA"/>
</dbReference>
<dbReference type="Pfam" id="PF07715">
    <property type="entry name" value="Plug"/>
    <property type="match status" value="1"/>
</dbReference>
<evidence type="ECO:0000256" key="10">
    <source>
        <dbReference type="SAM" id="SignalP"/>
    </source>
</evidence>
<dbReference type="Gene3D" id="2.60.40.1120">
    <property type="entry name" value="Carboxypeptidase-like, regulatory domain"/>
    <property type="match status" value="1"/>
</dbReference>
<comment type="caution">
    <text evidence="13">The sequence shown here is derived from an EMBL/GenBank/DDBJ whole genome shotgun (WGS) entry which is preliminary data.</text>
</comment>
<evidence type="ECO:0000313" key="13">
    <source>
        <dbReference type="EMBL" id="TKK66024.1"/>
    </source>
</evidence>
<dbReference type="Proteomes" id="UP000305848">
    <property type="component" value="Unassembled WGS sequence"/>
</dbReference>
<keyword evidence="2 8" id="KW-0813">Transport</keyword>
<keyword evidence="14" id="KW-1185">Reference proteome</keyword>
<dbReference type="InterPro" id="IPR008969">
    <property type="entry name" value="CarboxyPept-like_regulatory"/>
</dbReference>
<keyword evidence="3 8" id="KW-1134">Transmembrane beta strand</keyword>
<gene>
    <name evidence="13" type="ORF">FC093_18660</name>
</gene>
<evidence type="ECO:0000256" key="8">
    <source>
        <dbReference type="PROSITE-ProRule" id="PRU01360"/>
    </source>
</evidence>
<keyword evidence="7 8" id="KW-0998">Cell outer membrane</keyword>
<dbReference type="InterPro" id="IPR037066">
    <property type="entry name" value="Plug_dom_sf"/>
</dbReference>
<name>A0A4U3KWI8_9BACT</name>
<accession>A0A4U3KWI8</accession>
<evidence type="ECO:0000259" key="11">
    <source>
        <dbReference type="Pfam" id="PF00593"/>
    </source>
</evidence>
<keyword evidence="6 8" id="KW-0472">Membrane</keyword>
<evidence type="ECO:0000256" key="2">
    <source>
        <dbReference type="ARBA" id="ARBA00022448"/>
    </source>
</evidence>
<dbReference type="EMBL" id="SZQL01000017">
    <property type="protein sequence ID" value="TKK66024.1"/>
    <property type="molecule type" value="Genomic_DNA"/>
</dbReference>
<dbReference type="InterPro" id="IPR036942">
    <property type="entry name" value="Beta-barrel_TonB_sf"/>
</dbReference>
<protein>
    <submittedName>
        <fullName evidence="13">TonB-dependent receptor</fullName>
    </submittedName>
</protein>
<dbReference type="Gene3D" id="2.170.130.10">
    <property type="entry name" value="TonB-dependent receptor, plug domain"/>
    <property type="match status" value="1"/>
</dbReference>
<evidence type="ECO:0000256" key="1">
    <source>
        <dbReference type="ARBA" id="ARBA00004571"/>
    </source>
</evidence>
<dbReference type="InterPro" id="IPR039426">
    <property type="entry name" value="TonB-dep_rcpt-like"/>
</dbReference>
<feature type="signal peptide" evidence="10">
    <location>
        <begin position="1"/>
        <end position="20"/>
    </location>
</feature>
<evidence type="ECO:0000256" key="5">
    <source>
        <dbReference type="ARBA" id="ARBA00023077"/>
    </source>
</evidence>
<keyword evidence="5 9" id="KW-0798">TonB box</keyword>
<sequence>MKQMLLLGLLIASIWPAIKAQQTVTGKVTDIEGKSLPGVSIMIKNTTVGSTSDNAGNFRINVTSNSDTLVFSLVGFAIKEVAVNGQSRFDVTLVENASKLNEVVVVGYGTVKKSDLTGSVVSISSEQLKAVPVTTFDQALQGRAAGVQVVQATGAPGGGTNIRIRGTTSVNASSEPLYVIDGLLINSNTSEMSIGGRGPAVSPLATINPSDIESIEILKDASATAIYGSRAANGVVLITTRKGKAGKASLNLESYYGVQEATKKLNLLNAAQYAELVNEAEQNAGRTPVYPNPQSLGKGTDWQEALFQQAPIANVQLSVTGGNEKTRYAVGGGYFSQKGIVVGSDLNRYSFRTNLETEVSKKLTVGTNISYNRMQTNGVLTGPAPVVQGVVYNALLFNPILPVYDSSRAGGYTFAHDRRDAVANPIAEAREYEAVTTTSRLLGTVFAQYEIIEGLSLRSSFGIDALSTKSNTFGPNFLKRTENSMGEASIATLEALTWLNTNTLTYNKQINANNSINALAGLEFQKFRNETTSMYAFGFPESTTGWHNISAGENPQPLSNGETEWSIASYFGRLNYSLMNKYLFTLTGRVDGSSKFAEGNKYGFFPSGAFAWRMSEEPFMKNVSFISDLKLRASYGRTGNQSIPPYQSLALISGSGIEGVFSNGNIITAVRGRQPIQYPNKLLKWETTDQANVGIDMAVFRGRLSLTAEVYHKNTKDLLLSTPLPYTTGFGSSLTNVGNITNKGVDLSLSSVNFDGVLNWTTSVNFSVNRNKVTELVSDEDVHLIAGNVLRVGQPVGSFYGYVFDGIFQNADDIAKSPILTGTNPAPGDLKYKDISGPGGAPDGIVNEFDRTIIGSAQPDFTWGLNNTLSFKNLTLSFFFQGSQGNELINQNLADLANLNGKQNVLADVALNRWTPQHPGNKYPRAYTDANDNVFSSRFIEDASYLRLKNVTLGYNLPSSALKRMGLSNVRLYVSGTNLWTVTGYSGFDPEGNAYGGTTDIVGVDYGGYPLAKTYTVGLNIGF</sequence>
<evidence type="ECO:0000256" key="7">
    <source>
        <dbReference type="ARBA" id="ARBA00023237"/>
    </source>
</evidence>
<feature type="domain" description="TonB-dependent receptor plug" evidence="12">
    <location>
        <begin position="113"/>
        <end position="235"/>
    </location>
</feature>
<keyword evidence="10" id="KW-0732">Signal</keyword>
<feature type="domain" description="TonB-dependent receptor-like beta-barrel" evidence="11">
    <location>
        <begin position="480"/>
        <end position="979"/>
    </location>
</feature>
<keyword evidence="13" id="KW-0675">Receptor</keyword>
<feature type="chain" id="PRO_5020461711" evidence="10">
    <location>
        <begin position="21"/>
        <end position="1023"/>
    </location>
</feature>
<organism evidence="13 14">
    <name type="scientific">Ilyomonas limi</name>
    <dbReference type="NCBI Taxonomy" id="2575867"/>
    <lineage>
        <taxon>Bacteria</taxon>
        <taxon>Pseudomonadati</taxon>
        <taxon>Bacteroidota</taxon>
        <taxon>Chitinophagia</taxon>
        <taxon>Chitinophagales</taxon>
        <taxon>Chitinophagaceae</taxon>
        <taxon>Ilyomonas</taxon>
    </lineage>
</organism>
<dbReference type="NCBIfam" id="TIGR04057">
    <property type="entry name" value="SusC_RagA_signa"/>
    <property type="match status" value="1"/>
</dbReference>